<dbReference type="Pfam" id="PF05368">
    <property type="entry name" value="NmrA"/>
    <property type="match status" value="1"/>
</dbReference>
<dbReference type="SUPFAM" id="SSF51735">
    <property type="entry name" value="NAD(P)-binding Rossmann-fold domains"/>
    <property type="match status" value="1"/>
</dbReference>
<dbReference type="InterPro" id="IPR008030">
    <property type="entry name" value="NmrA-like"/>
</dbReference>
<evidence type="ECO:0000313" key="5">
    <source>
        <dbReference type="Proteomes" id="UP000554235"/>
    </source>
</evidence>
<dbReference type="GO" id="GO:0005634">
    <property type="term" value="C:nucleus"/>
    <property type="evidence" value="ECO:0007669"/>
    <property type="project" value="TreeGrafter"/>
</dbReference>
<evidence type="ECO:0000256" key="2">
    <source>
        <dbReference type="ARBA" id="ARBA00022857"/>
    </source>
</evidence>
<dbReference type="InterPro" id="IPR036291">
    <property type="entry name" value="NAD(P)-bd_dom_sf"/>
</dbReference>
<dbReference type="PANTHER" id="PTHR42748">
    <property type="entry name" value="NITROGEN METABOLITE REPRESSION PROTEIN NMRA FAMILY MEMBER"/>
    <property type="match status" value="1"/>
</dbReference>
<protein>
    <submittedName>
        <fullName evidence="4">Hscarg dehydrogenase</fullName>
    </submittedName>
</protein>
<keyword evidence="2" id="KW-0521">NADP</keyword>
<gene>
    <name evidence="4" type="ORF">FALBO_4916</name>
</gene>
<dbReference type="Gene3D" id="3.40.50.720">
    <property type="entry name" value="NAD(P)-binding Rossmann-like Domain"/>
    <property type="match status" value="1"/>
</dbReference>
<feature type="domain" description="NmrA-like" evidence="3">
    <location>
        <begin position="2"/>
        <end position="304"/>
    </location>
</feature>
<dbReference type="AlphaFoldDB" id="A0A8H4LHJ2"/>
<dbReference type="Gene3D" id="3.90.25.10">
    <property type="entry name" value="UDP-galactose 4-epimerase, domain 1"/>
    <property type="match status" value="1"/>
</dbReference>
<dbReference type="InterPro" id="IPR051164">
    <property type="entry name" value="NmrA-like_oxidored"/>
</dbReference>
<dbReference type="Proteomes" id="UP000554235">
    <property type="component" value="Unassembled WGS sequence"/>
</dbReference>
<reference evidence="4 5" key="1">
    <citation type="submission" date="2020-01" db="EMBL/GenBank/DDBJ databases">
        <title>Identification and distribution of gene clusters putatively required for synthesis of sphingolipid metabolism inhibitors in phylogenetically diverse species of the filamentous fungus Fusarium.</title>
        <authorList>
            <person name="Kim H.-S."/>
            <person name="Busman M."/>
            <person name="Brown D.W."/>
            <person name="Divon H."/>
            <person name="Uhlig S."/>
            <person name="Proctor R.H."/>
        </authorList>
    </citation>
    <scope>NUCLEOTIDE SEQUENCE [LARGE SCALE GENOMIC DNA]</scope>
    <source>
        <strain evidence="4 5">NRRL 20459</strain>
    </source>
</reference>
<evidence type="ECO:0000259" key="3">
    <source>
        <dbReference type="Pfam" id="PF05368"/>
    </source>
</evidence>
<dbReference type="CDD" id="cd05251">
    <property type="entry name" value="NmrA_like_SDR_a"/>
    <property type="match status" value="1"/>
</dbReference>
<organism evidence="4 5">
    <name type="scientific">Fusarium albosuccineum</name>
    <dbReference type="NCBI Taxonomy" id="1237068"/>
    <lineage>
        <taxon>Eukaryota</taxon>
        <taxon>Fungi</taxon>
        <taxon>Dikarya</taxon>
        <taxon>Ascomycota</taxon>
        <taxon>Pezizomycotina</taxon>
        <taxon>Sordariomycetes</taxon>
        <taxon>Hypocreomycetidae</taxon>
        <taxon>Hypocreales</taxon>
        <taxon>Nectriaceae</taxon>
        <taxon>Fusarium</taxon>
        <taxon>Fusarium decemcellulare species complex</taxon>
    </lineage>
</organism>
<proteinExistence type="inferred from homology"/>
<accession>A0A8H4LHJ2</accession>
<sequence length="312" mass="34061">MSQLLAVFGATGLQGGSVIDQVLNDKELSQQYRVRAITRDPNSDKAKELEAKNIEVAQGDVSDRVSLGKALAGVHTVFLMTTPGFGTDAIQLEFDAAKNVADVSVERGVQYIIFSTLPPVNDISGGKYSKITMFDAKAKAESYIRSLPIRSAFYSPSSFMEIWITAAAPKKTSDRSNKFIMAQPASPKTRVPLVDAASDTGKFVASILANPEKYKGKTVYGAVRTYSLEEMAAVFAKVTKADVACKQISVEEFKANMPFGGDIAAEVFGYYEEFGYYGANTEELVASSAEEDARERLATFEEFLVKRNLRLE</sequence>
<dbReference type="PANTHER" id="PTHR42748:SF11">
    <property type="entry name" value="NMRA-LIKE DOMAIN-CONTAINING PROTEIN"/>
    <property type="match status" value="1"/>
</dbReference>
<comment type="caution">
    <text evidence="4">The sequence shown here is derived from an EMBL/GenBank/DDBJ whole genome shotgun (WGS) entry which is preliminary data.</text>
</comment>
<keyword evidence="5" id="KW-1185">Reference proteome</keyword>
<name>A0A8H4LHJ2_9HYPO</name>
<dbReference type="OrthoDB" id="300709at2759"/>
<comment type="similarity">
    <text evidence="1">Belongs to the NmrA-type oxidoreductase family.</text>
</comment>
<dbReference type="EMBL" id="JAADYS010000643">
    <property type="protein sequence ID" value="KAF4468207.1"/>
    <property type="molecule type" value="Genomic_DNA"/>
</dbReference>
<evidence type="ECO:0000256" key="1">
    <source>
        <dbReference type="ARBA" id="ARBA00006328"/>
    </source>
</evidence>
<evidence type="ECO:0000313" key="4">
    <source>
        <dbReference type="EMBL" id="KAF4468207.1"/>
    </source>
</evidence>